<dbReference type="OrthoDB" id="8480037at2"/>
<evidence type="ECO:0000256" key="1">
    <source>
        <dbReference type="ARBA" id="ARBA00007169"/>
    </source>
</evidence>
<dbReference type="EMBL" id="NHZO01000136">
    <property type="protein sequence ID" value="PHQ51828.1"/>
    <property type="molecule type" value="Genomic_DNA"/>
</dbReference>
<evidence type="ECO:0000313" key="4">
    <source>
        <dbReference type="EMBL" id="PHQ51828.1"/>
    </source>
</evidence>
<dbReference type="InterPro" id="IPR012223">
    <property type="entry name" value="TEII"/>
</dbReference>
<dbReference type="Gene3D" id="3.40.50.1820">
    <property type="entry name" value="alpha/beta hydrolase"/>
    <property type="match status" value="1"/>
</dbReference>
<dbReference type="PANTHER" id="PTHR11487:SF0">
    <property type="entry name" value="S-ACYL FATTY ACID SYNTHASE THIOESTERASE, MEDIUM CHAIN"/>
    <property type="match status" value="1"/>
</dbReference>
<feature type="compositionally biased region" description="Gly residues" evidence="2">
    <location>
        <begin position="1"/>
        <end position="13"/>
    </location>
</feature>
<organism evidence="4 5">
    <name type="scientific">Streptomyces cinnamoneus</name>
    <name type="common">Streptoverticillium cinnamoneum</name>
    <dbReference type="NCBI Taxonomy" id="53446"/>
    <lineage>
        <taxon>Bacteria</taxon>
        <taxon>Bacillati</taxon>
        <taxon>Actinomycetota</taxon>
        <taxon>Actinomycetes</taxon>
        <taxon>Kitasatosporales</taxon>
        <taxon>Streptomycetaceae</taxon>
        <taxon>Streptomyces</taxon>
        <taxon>Streptomyces cinnamoneus group</taxon>
    </lineage>
</organism>
<dbReference type="PANTHER" id="PTHR11487">
    <property type="entry name" value="THIOESTERASE"/>
    <property type="match status" value="1"/>
</dbReference>
<dbReference type="InterPro" id="IPR029058">
    <property type="entry name" value="AB_hydrolase_fold"/>
</dbReference>
<proteinExistence type="inferred from homology"/>
<keyword evidence="5" id="KW-1185">Reference proteome</keyword>
<gene>
    <name evidence="4" type="ORF">BLA24_12170</name>
</gene>
<reference evidence="4 5" key="1">
    <citation type="journal article" date="2017" name="Biochemistry">
        <title>Identification of the Biosynthetic Pathway for the Antibiotic Bicyclomycin.</title>
        <authorList>
            <person name="Patteson J."/>
            <person name="Cai W."/>
            <person name="Johnson R.A."/>
            <person name="Santa Maria K."/>
            <person name="Li B."/>
        </authorList>
    </citation>
    <scope>NUCLEOTIDE SEQUENCE [LARGE SCALE GENOMIC DNA]</scope>
    <source>
        <strain evidence="4 5">ATCC 21532</strain>
    </source>
</reference>
<dbReference type="InterPro" id="IPR001031">
    <property type="entry name" value="Thioesterase"/>
</dbReference>
<dbReference type="AlphaFoldDB" id="A0A2G1XKR2"/>
<dbReference type="GO" id="GO:0008610">
    <property type="term" value="P:lipid biosynthetic process"/>
    <property type="evidence" value="ECO:0007669"/>
    <property type="project" value="TreeGrafter"/>
</dbReference>
<dbReference type="Pfam" id="PF00975">
    <property type="entry name" value="Thioesterase"/>
    <property type="match status" value="1"/>
</dbReference>
<comment type="caution">
    <text evidence="4">The sequence shown here is derived from an EMBL/GenBank/DDBJ whole genome shotgun (WGS) entry which is preliminary data.</text>
</comment>
<feature type="region of interest" description="Disordered" evidence="2">
    <location>
        <begin position="1"/>
        <end position="40"/>
    </location>
</feature>
<sequence length="287" mass="30055">MDRLTGFGGGGGDAVERSRTGAETGGHAPGGGSAGGGATARAAWLRTPRPRPGAAWQLFCLPYAGAILTPYGDWGRRLGPGVEVSCVELPGRGARSAEPPQRSVDRIVAGLAGPLLDAVRGPYALFGHSFGALLAFELSHALTGLGRPPGRLIVSGCVPPCVPRGSRRLHDLPDDRLLEYAVELAGAPTRALRAFMLPTLPLLRADLEAFDTYAYAERPALTTPLTAVRGEADRFVPAGSLPRWGELTTGPFRTGTLPGGHMYLREQTGPLLSVVREDLEGAPGPSR</sequence>
<feature type="domain" description="Thioesterase" evidence="3">
    <location>
        <begin position="57"/>
        <end position="275"/>
    </location>
</feature>
<name>A0A2G1XKR2_STRCJ</name>
<feature type="compositionally biased region" description="Gly residues" evidence="2">
    <location>
        <begin position="23"/>
        <end position="38"/>
    </location>
</feature>
<accession>A0A2G1XKR2</accession>
<dbReference type="Proteomes" id="UP000222531">
    <property type="component" value="Unassembled WGS sequence"/>
</dbReference>
<dbReference type="SUPFAM" id="SSF53474">
    <property type="entry name" value="alpha/beta-Hydrolases"/>
    <property type="match status" value="1"/>
</dbReference>
<evidence type="ECO:0000259" key="3">
    <source>
        <dbReference type="Pfam" id="PF00975"/>
    </source>
</evidence>
<evidence type="ECO:0000256" key="2">
    <source>
        <dbReference type="SAM" id="MobiDB-lite"/>
    </source>
</evidence>
<evidence type="ECO:0000313" key="5">
    <source>
        <dbReference type="Proteomes" id="UP000222531"/>
    </source>
</evidence>
<protein>
    <recommendedName>
        <fullName evidence="3">Thioesterase domain-containing protein</fullName>
    </recommendedName>
</protein>
<comment type="similarity">
    <text evidence="1">Belongs to the thioesterase family.</text>
</comment>